<organism evidence="1 2">
    <name type="scientific">Paralvinella palmiformis</name>
    <dbReference type="NCBI Taxonomy" id="53620"/>
    <lineage>
        <taxon>Eukaryota</taxon>
        <taxon>Metazoa</taxon>
        <taxon>Spiralia</taxon>
        <taxon>Lophotrochozoa</taxon>
        <taxon>Annelida</taxon>
        <taxon>Polychaeta</taxon>
        <taxon>Sedentaria</taxon>
        <taxon>Canalipalpata</taxon>
        <taxon>Terebellida</taxon>
        <taxon>Terebelliformia</taxon>
        <taxon>Alvinellidae</taxon>
        <taxon>Paralvinella</taxon>
    </lineage>
</organism>
<evidence type="ECO:0000313" key="1">
    <source>
        <dbReference type="EMBL" id="KAK2159579.1"/>
    </source>
</evidence>
<reference evidence="1" key="1">
    <citation type="journal article" date="2023" name="Mol. Biol. Evol.">
        <title>Third-Generation Sequencing Reveals the Adaptive Role of the Epigenome in Three Deep-Sea Polychaetes.</title>
        <authorList>
            <person name="Perez M."/>
            <person name="Aroh O."/>
            <person name="Sun Y."/>
            <person name="Lan Y."/>
            <person name="Juniper S.K."/>
            <person name="Young C.R."/>
            <person name="Angers B."/>
            <person name="Qian P.Y."/>
        </authorList>
    </citation>
    <scope>NUCLEOTIDE SEQUENCE</scope>
    <source>
        <strain evidence="1">P08H-3</strain>
    </source>
</reference>
<comment type="caution">
    <text evidence="1">The sequence shown here is derived from an EMBL/GenBank/DDBJ whole genome shotgun (WGS) entry which is preliminary data.</text>
</comment>
<sequence length="645" mass="76098">MNDTFIGLGVNGDCIQKQHGSISRDKFIEHNTFMIEQNQYDNLWTINTGYIYHGFGIFCYLKPMIETRILENEVVPSGAVNYFNDEDSSHLCDSRRKVICRSAVKLSDRQKCVLHYIETKKPYNHILHYLSIFRLPKAAILLAKDQAIIAKLTEDPNLLQKDEEDMNILQPYLCAIRKLTADDKSFDDQLVVITRDLFIEHNKSISENEVDDHIWTHNGKQVFDGVKLHSMLLPYMKHPKEPYYTKNRNYCCDNFIPECTTKMCIFHSSYNPHYLKERSFSQSSYKRHCKFYSTSFQFLCTLKIRPNVAEKIKRETAIGRLREDPDLITKDREQILELIEIFKTSKDKTEVIDDMVKCAERHYNSSTPVYNKSKIDDLSDGNKHIFVIPNDVDVESFRSWPDYMWYDRETDRKWTDDWTSTNLITNSQFLETSRVESLETNDVIVCWHTPWREDWQTFDLAIDGEAAWDVVPADIVKTDQATETQLITLEKRCQRLDKRNPECMAKIRQKLSKYFIIKYGYSKEKMSLYDAWSDSMVCGWETFTNLCTIWHSEYVQSREVPQELFTPSMPRQVFSNQDQIARHRDSIRDHFLRHHFLKHYDPDWNGKWIIAMKEGWSEFQDLCQTWTSSDISPKHNVNTGINALS</sequence>
<protein>
    <submittedName>
        <fullName evidence="1">Uncharacterized protein</fullName>
    </submittedName>
</protein>
<gene>
    <name evidence="1" type="ORF">LSH36_150g01000</name>
</gene>
<evidence type="ECO:0000313" key="2">
    <source>
        <dbReference type="Proteomes" id="UP001208570"/>
    </source>
</evidence>
<dbReference type="EMBL" id="JAODUP010000150">
    <property type="protein sequence ID" value="KAK2159579.1"/>
    <property type="molecule type" value="Genomic_DNA"/>
</dbReference>
<dbReference type="Proteomes" id="UP001208570">
    <property type="component" value="Unassembled WGS sequence"/>
</dbReference>
<dbReference type="AlphaFoldDB" id="A0AAD9NA08"/>
<name>A0AAD9NA08_9ANNE</name>
<proteinExistence type="predicted"/>
<accession>A0AAD9NA08</accession>
<keyword evidence="2" id="KW-1185">Reference proteome</keyword>